<dbReference type="SUPFAM" id="SSF52540">
    <property type="entry name" value="P-loop containing nucleoside triphosphate hydrolases"/>
    <property type="match status" value="2"/>
</dbReference>
<name>A0AAE1MFK1_9FABA</name>
<evidence type="ECO:0000256" key="2">
    <source>
        <dbReference type="ARBA" id="ARBA00008438"/>
    </source>
</evidence>
<dbReference type="InterPro" id="IPR038718">
    <property type="entry name" value="SNF2-like_sf"/>
</dbReference>
<protein>
    <submittedName>
        <fullName evidence="19">Uncharacterized protein</fullName>
    </submittedName>
</protein>
<dbReference type="CDD" id="cd18008">
    <property type="entry name" value="DEXDc_SHPRH-like"/>
    <property type="match status" value="1"/>
</dbReference>
<proteinExistence type="inferred from homology"/>
<dbReference type="InterPro" id="IPR001650">
    <property type="entry name" value="Helicase_C-like"/>
</dbReference>
<evidence type="ECO:0000256" key="6">
    <source>
        <dbReference type="ARBA" id="ARBA00022771"/>
    </source>
</evidence>
<evidence type="ECO:0000313" key="20">
    <source>
        <dbReference type="Proteomes" id="UP001293593"/>
    </source>
</evidence>
<dbReference type="InterPro" id="IPR017907">
    <property type="entry name" value="Znf_RING_CS"/>
</dbReference>
<dbReference type="CDD" id="cd18793">
    <property type="entry name" value="SF2_C_SNF"/>
    <property type="match status" value="1"/>
</dbReference>
<feature type="domain" description="Helicase C-terminal" evidence="18">
    <location>
        <begin position="998"/>
        <end position="1158"/>
    </location>
</feature>
<dbReference type="Pfam" id="PF08797">
    <property type="entry name" value="HIRAN"/>
    <property type="match status" value="1"/>
</dbReference>
<keyword evidence="6 14" id="KW-0863">Zinc-finger</keyword>
<dbReference type="PANTHER" id="PTHR45626">
    <property type="entry name" value="TRANSCRIPTION TERMINATION FACTOR 2-RELATED"/>
    <property type="match status" value="1"/>
</dbReference>
<keyword evidence="10" id="KW-0067">ATP-binding</keyword>
<dbReference type="GO" id="GO:0006281">
    <property type="term" value="P:DNA repair"/>
    <property type="evidence" value="ECO:0007669"/>
    <property type="project" value="UniProtKB-KW"/>
</dbReference>
<evidence type="ECO:0000256" key="9">
    <source>
        <dbReference type="ARBA" id="ARBA00022833"/>
    </source>
</evidence>
<evidence type="ECO:0000256" key="1">
    <source>
        <dbReference type="ARBA" id="ARBA00004123"/>
    </source>
</evidence>
<dbReference type="EMBL" id="JAWXYG010000012">
    <property type="protein sequence ID" value="KAK4258116.1"/>
    <property type="molecule type" value="Genomic_DNA"/>
</dbReference>
<dbReference type="InterPro" id="IPR014001">
    <property type="entry name" value="Helicase_ATP-bd"/>
</dbReference>
<evidence type="ECO:0000256" key="5">
    <source>
        <dbReference type="ARBA" id="ARBA00022763"/>
    </source>
</evidence>
<dbReference type="Gene3D" id="3.30.40.10">
    <property type="entry name" value="Zinc/RING finger domain, C3HC4 (zinc finger)"/>
    <property type="match status" value="1"/>
</dbReference>
<keyword evidence="11" id="KW-0156">Chromatin regulator</keyword>
<evidence type="ECO:0000256" key="13">
    <source>
        <dbReference type="ARBA" id="ARBA00023242"/>
    </source>
</evidence>
<comment type="caution">
    <text evidence="19">The sequence shown here is derived from an EMBL/GenBank/DDBJ whole genome shotgun (WGS) entry which is preliminary data.</text>
</comment>
<dbReference type="GO" id="GO:0004386">
    <property type="term" value="F:helicase activity"/>
    <property type="evidence" value="ECO:0007669"/>
    <property type="project" value="UniProtKB-KW"/>
</dbReference>
<dbReference type="SUPFAM" id="SSF57850">
    <property type="entry name" value="RING/U-box"/>
    <property type="match status" value="1"/>
</dbReference>
<comment type="similarity">
    <text evidence="2">Belongs to the SNF2/RAD54 helicase family. RAD16 subfamily.</text>
</comment>
<keyword evidence="20" id="KW-1185">Reference proteome</keyword>
<reference evidence="19" key="1">
    <citation type="submission" date="2023-10" db="EMBL/GenBank/DDBJ databases">
        <title>Chromosome-level genome of the transformable northern wattle, Acacia crassicarpa.</title>
        <authorList>
            <person name="Massaro I."/>
            <person name="Sinha N.R."/>
            <person name="Poethig S."/>
            <person name="Leichty A.R."/>
        </authorList>
    </citation>
    <scope>NUCLEOTIDE SEQUENCE</scope>
    <source>
        <strain evidence="19">Acra3RX</strain>
        <tissue evidence="19">Leaf</tissue>
    </source>
</reference>
<dbReference type="InterPro" id="IPR027417">
    <property type="entry name" value="P-loop_NTPase"/>
</dbReference>
<dbReference type="Gene3D" id="3.40.50.300">
    <property type="entry name" value="P-loop containing nucleotide triphosphate hydrolases"/>
    <property type="match status" value="1"/>
</dbReference>
<dbReference type="FunFam" id="3.40.50.10810:FF:000089">
    <property type="entry name" value="DNA repair protein RAD5B"/>
    <property type="match status" value="1"/>
</dbReference>
<sequence length="1162" mass="131013">MDSLRKSIEKVQSRFDFEVPEPAVRLALTECRLDEDAAVEFLNNNPGFLARPVTVVRAVTSTGSRVLAPTPVKQEGFNDSHMSDEISLKSNVKEEPVDLTVVRAVTSTGSTPVKQEGFDDSHMSDEMSLKSNVKEEPVDLTIEDRKPANVENGSDNSHEVAQPIEEFNVKKESEEDDVSRALPSQTQVQESTCNRKASWEAGYEEFLKASNTKVISKEEYLKSTVEPQPPVQASVDKVSEKKQVATADCGEVKIVKEVGLFPCFRNSSQGKNKNAELELPRPPNVEDGEFPEYPDWFLAGRTIITALSTTKGRKLVDNEIVHFDFRSAFAKRDSKWILRISTKRSGEVGRVNMEWANEVVPLVRSAKVKIVGRCVAAPPVLQMMQDVMLCVSFYIHQSVFSSEVNTSWRLDGSTYIDPSVYPLPTVFKLMEMKPYQNASFTPEELNSRKRLFSIKGNKDEAASDLPVLKRRKGCSPDQDDEQAVSQSSLDKLVGAAEVYDLEEMEGPSTLMCVLKPYQKQALYWLSELEKGTNAQNAENTVHPCWASYCINDERVPTIYVNNFTGEVTTNLPPAFRLPRGGILADAMGLGKTVMTIALILARQGRGDNVGLSKKMNQVSYADPTFKVDGGTLVVCPMALLGQWKDELETHSKPGSISIFVHYGGDRTNDPRVISGHDVVLTTYRVLGDAYKTYRENSIYHKVNWHRVVLDEAHSIKAHKSHAALAAFTLTSHCRWCLTGTPLQNSLEDLFSLLCFLHVEPWGNFAWFNKLVQRPYENGDPRGLKLVKAILKPLMLRRTKETKDKCGRPILVLPPIDIQLIECEQSAAEAELYNALFRKSKHQFDQYVGQGKVLSNYANILELLLRLRQCCNHPFLITSRSDSKKPVDFDILAKRLLEFNTNSTSQCAYVTEAIEALRKGEKLECPICLESADDPVFTPCAHRMCRECLLSSWSTQISGPCPLCRHKINITDLINCPFQNKFVVSDVEKDWKESTKVSKLLENLEHIERYRPAEKSIVFSQWTAFLDLLEIALKKKGIGYFRFDGKLQQKNRERVLKEFNESRGERVLLMSLKAGGVGLNLTAASNVFMMDPWWNPAVEEQAIMRIHRIGQKRTVLVRRFIVEGTVEERLQQVQAKKQKMISGALTEDEVRSGRIEDLKMLFS</sequence>
<evidence type="ECO:0000256" key="3">
    <source>
        <dbReference type="ARBA" id="ARBA00022723"/>
    </source>
</evidence>
<dbReference type="PROSITE" id="PS51194">
    <property type="entry name" value="HELICASE_CTER"/>
    <property type="match status" value="1"/>
</dbReference>
<dbReference type="CDD" id="cd16449">
    <property type="entry name" value="RING-HC"/>
    <property type="match status" value="1"/>
</dbReference>
<comment type="subcellular location">
    <subcellularLocation>
        <location evidence="1">Nucleus</location>
    </subcellularLocation>
</comment>
<keyword evidence="9" id="KW-0862">Zinc</keyword>
<feature type="compositionally biased region" description="Basic and acidic residues" evidence="15">
    <location>
        <begin position="116"/>
        <end position="148"/>
    </location>
</feature>
<feature type="domain" description="Helicase ATP-binding" evidence="17">
    <location>
        <begin position="572"/>
        <end position="759"/>
    </location>
</feature>
<evidence type="ECO:0000256" key="8">
    <source>
        <dbReference type="ARBA" id="ARBA00022806"/>
    </source>
</evidence>
<dbReference type="InterPro" id="IPR001841">
    <property type="entry name" value="Znf_RING"/>
</dbReference>
<dbReference type="Pfam" id="PF00097">
    <property type="entry name" value="zf-C3HC4"/>
    <property type="match status" value="1"/>
</dbReference>
<evidence type="ECO:0000259" key="16">
    <source>
        <dbReference type="PROSITE" id="PS50089"/>
    </source>
</evidence>
<evidence type="ECO:0000256" key="10">
    <source>
        <dbReference type="ARBA" id="ARBA00022840"/>
    </source>
</evidence>
<keyword evidence="3" id="KW-0479">Metal-binding</keyword>
<accession>A0AAE1MFK1</accession>
<dbReference type="InterPro" id="IPR018957">
    <property type="entry name" value="Znf_C3HC4_RING-type"/>
</dbReference>
<keyword evidence="4" id="KW-0547">Nucleotide-binding</keyword>
<dbReference type="GO" id="GO:0005634">
    <property type="term" value="C:nucleus"/>
    <property type="evidence" value="ECO:0007669"/>
    <property type="project" value="UniProtKB-SubCell"/>
</dbReference>
<evidence type="ECO:0000259" key="17">
    <source>
        <dbReference type="PROSITE" id="PS51192"/>
    </source>
</evidence>
<organism evidence="19 20">
    <name type="scientific">Acacia crassicarpa</name>
    <name type="common">northern wattle</name>
    <dbReference type="NCBI Taxonomy" id="499986"/>
    <lineage>
        <taxon>Eukaryota</taxon>
        <taxon>Viridiplantae</taxon>
        <taxon>Streptophyta</taxon>
        <taxon>Embryophyta</taxon>
        <taxon>Tracheophyta</taxon>
        <taxon>Spermatophyta</taxon>
        <taxon>Magnoliopsida</taxon>
        <taxon>eudicotyledons</taxon>
        <taxon>Gunneridae</taxon>
        <taxon>Pentapetalae</taxon>
        <taxon>rosids</taxon>
        <taxon>fabids</taxon>
        <taxon>Fabales</taxon>
        <taxon>Fabaceae</taxon>
        <taxon>Caesalpinioideae</taxon>
        <taxon>mimosoid clade</taxon>
        <taxon>Acacieae</taxon>
        <taxon>Acacia</taxon>
    </lineage>
</organism>
<evidence type="ECO:0000256" key="7">
    <source>
        <dbReference type="ARBA" id="ARBA00022801"/>
    </source>
</evidence>
<dbReference type="AlphaFoldDB" id="A0AAE1MFK1"/>
<dbReference type="Pfam" id="PF00176">
    <property type="entry name" value="SNF2-rel_dom"/>
    <property type="match status" value="1"/>
</dbReference>
<keyword evidence="5" id="KW-0227">DNA damage</keyword>
<feature type="domain" description="RING-type" evidence="16">
    <location>
        <begin position="924"/>
        <end position="964"/>
    </location>
</feature>
<dbReference type="SMART" id="SM00487">
    <property type="entry name" value="DEXDc"/>
    <property type="match status" value="1"/>
</dbReference>
<dbReference type="PROSITE" id="PS00518">
    <property type="entry name" value="ZF_RING_1"/>
    <property type="match status" value="1"/>
</dbReference>
<dbReference type="InterPro" id="IPR014905">
    <property type="entry name" value="HIRAN"/>
</dbReference>
<gene>
    <name evidence="19" type="ORF">QN277_007608</name>
</gene>
<dbReference type="GO" id="GO:0008270">
    <property type="term" value="F:zinc ion binding"/>
    <property type="evidence" value="ECO:0007669"/>
    <property type="project" value="UniProtKB-KW"/>
</dbReference>
<dbReference type="GO" id="GO:0006325">
    <property type="term" value="P:chromatin organization"/>
    <property type="evidence" value="ECO:0007669"/>
    <property type="project" value="UniProtKB-KW"/>
</dbReference>
<feature type="region of interest" description="Disordered" evidence="15">
    <location>
        <begin position="110"/>
        <end position="189"/>
    </location>
</feature>
<dbReference type="SMART" id="SM00184">
    <property type="entry name" value="RING"/>
    <property type="match status" value="1"/>
</dbReference>
<evidence type="ECO:0000256" key="15">
    <source>
        <dbReference type="SAM" id="MobiDB-lite"/>
    </source>
</evidence>
<evidence type="ECO:0000256" key="11">
    <source>
        <dbReference type="ARBA" id="ARBA00022853"/>
    </source>
</evidence>
<evidence type="ECO:0000256" key="4">
    <source>
        <dbReference type="ARBA" id="ARBA00022741"/>
    </source>
</evidence>
<evidence type="ECO:0000256" key="14">
    <source>
        <dbReference type="PROSITE-ProRule" id="PRU00175"/>
    </source>
</evidence>
<evidence type="ECO:0000259" key="18">
    <source>
        <dbReference type="PROSITE" id="PS51194"/>
    </source>
</evidence>
<dbReference type="SMART" id="SM00490">
    <property type="entry name" value="HELICc"/>
    <property type="match status" value="1"/>
</dbReference>
<dbReference type="PANTHER" id="PTHR45626:SF22">
    <property type="entry name" value="DNA REPAIR PROTEIN RAD5"/>
    <property type="match status" value="1"/>
</dbReference>
<dbReference type="Pfam" id="PF00271">
    <property type="entry name" value="Helicase_C"/>
    <property type="match status" value="1"/>
</dbReference>
<dbReference type="GO" id="GO:0016818">
    <property type="term" value="F:hydrolase activity, acting on acid anhydrides, in phosphorus-containing anhydrides"/>
    <property type="evidence" value="ECO:0007669"/>
    <property type="project" value="InterPro"/>
</dbReference>
<dbReference type="InterPro" id="IPR013083">
    <property type="entry name" value="Znf_RING/FYVE/PHD"/>
</dbReference>
<dbReference type="InterPro" id="IPR049730">
    <property type="entry name" value="SNF2/RAD54-like_C"/>
</dbReference>
<keyword evidence="12" id="KW-0234">DNA repair</keyword>
<dbReference type="PROSITE" id="PS51192">
    <property type="entry name" value="HELICASE_ATP_BIND_1"/>
    <property type="match status" value="1"/>
</dbReference>
<dbReference type="PROSITE" id="PS50089">
    <property type="entry name" value="ZF_RING_2"/>
    <property type="match status" value="1"/>
</dbReference>
<dbReference type="InterPro" id="IPR050628">
    <property type="entry name" value="SNF2_RAD54_helicase_TF"/>
</dbReference>
<evidence type="ECO:0000256" key="12">
    <source>
        <dbReference type="ARBA" id="ARBA00023204"/>
    </source>
</evidence>
<keyword evidence="7" id="KW-0378">Hydrolase</keyword>
<keyword evidence="8" id="KW-0347">Helicase</keyword>
<dbReference type="SMART" id="SM00910">
    <property type="entry name" value="HIRAN"/>
    <property type="match status" value="1"/>
</dbReference>
<dbReference type="GO" id="GO:0008094">
    <property type="term" value="F:ATP-dependent activity, acting on DNA"/>
    <property type="evidence" value="ECO:0007669"/>
    <property type="project" value="TreeGrafter"/>
</dbReference>
<evidence type="ECO:0000313" key="19">
    <source>
        <dbReference type="EMBL" id="KAK4258116.1"/>
    </source>
</evidence>
<keyword evidence="13" id="KW-0539">Nucleus</keyword>
<dbReference type="GO" id="GO:0005524">
    <property type="term" value="F:ATP binding"/>
    <property type="evidence" value="ECO:0007669"/>
    <property type="project" value="UniProtKB-KW"/>
</dbReference>
<dbReference type="GO" id="GO:0003676">
    <property type="term" value="F:nucleic acid binding"/>
    <property type="evidence" value="ECO:0007669"/>
    <property type="project" value="InterPro"/>
</dbReference>
<dbReference type="Proteomes" id="UP001293593">
    <property type="component" value="Unassembled WGS sequence"/>
</dbReference>
<dbReference type="Gene3D" id="3.40.50.10810">
    <property type="entry name" value="Tandem AAA-ATPase domain"/>
    <property type="match status" value="1"/>
</dbReference>
<dbReference type="InterPro" id="IPR000330">
    <property type="entry name" value="SNF2_N"/>
</dbReference>